<proteinExistence type="predicted"/>
<keyword evidence="2" id="KW-1185">Reference proteome</keyword>
<protein>
    <submittedName>
        <fullName evidence="1">Uncharacterized protein</fullName>
    </submittedName>
</protein>
<evidence type="ECO:0000313" key="1">
    <source>
        <dbReference type="EMBL" id="KAF3946230.1"/>
    </source>
</evidence>
<dbReference type="InterPro" id="IPR045330">
    <property type="entry name" value="TRM3/TARBP1"/>
</dbReference>
<dbReference type="GO" id="GO:0016423">
    <property type="term" value="F:tRNA (guanine) methyltransferase activity"/>
    <property type="evidence" value="ECO:0007669"/>
    <property type="project" value="TreeGrafter"/>
</dbReference>
<accession>A0A8J4Q6H7</accession>
<reference evidence="1" key="1">
    <citation type="submission" date="2020-03" db="EMBL/GenBank/DDBJ databases">
        <title>Castanea mollissima Vanexum genome sequencing.</title>
        <authorList>
            <person name="Staton M."/>
        </authorList>
    </citation>
    <scope>NUCLEOTIDE SEQUENCE</scope>
    <source>
        <tissue evidence="1">Leaf</tissue>
    </source>
</reference>
<sequence length="403" mass="46391">MLLTNLNMHLKWTMRWRKLVYFLGMLAVLGSQIFCSKVDFFRKGANNNNALQSFIWRSFIPLLRMVHASDREMRNQIAELFVDVVVETNSWAIVEVTLVPFSLRSVGLSVGVLQRKESDVLECSIFQGLTDQYIPMLDAALQSLQATPTSELMVANGCYAEKFVGNLIWDLCNVTEKLLLQSLEHRSCMIGFFLPVIFKALVFHRSFDISIHGQTCTLSRKSFLMKIWNCCRALFSLGPLERRDAYNVLSLYLSFFPCTEECEDAEEFDIRAEKEFWDEIKRGLVDKEGLVRKQSLQILKNALHINGGSPSSSGVSEIKLCERESIPRGMTKREQWADKEAKSMGVGKICNSDDLHLNSHQQWEAFILLYEMLEEYGTHLVEAAWNHQVWHHVYFILDFSTES</sequence>
<evidence type="ECO:0000313" key="2">
    <source>
        <dbReference type="Proteomes" id="UP000737018"/>
    </source>
</evidence>
<dbReference type="PANTHER" id="PTHR12029:SF11">
    <property type="entry name" value="METHYLTRANSFERASE TARBP1-RELATED"/>
    <property type="match status" value="1"/>
</dbReference>
<organism evidence="1 2">
    <name type="scientific">Castanea mollissima</name>
    <name type="common">Chinese chestnut</name>
    <dbReference type="NCBI Taxonomy" id="60419"/>
    <lineage>
        <taxon>Eukaryota</taxon>
        <taxon>Viridiplantae</taxon>
        <taxon>Streptophyta</taxon>
        <taxon>Embryophyta</taxon>
        <taxon>Tracheophyta</taxon>
        <taxon>Spermatophyta</taxon>
        <taxon>Magnoliopsida</taxon>
        <taxon>eudicotyledons</taxon>
        <taxon>Gunneridae</taxon>
        <taxon>Pentapetalae</taxon>
        <taxon>rosids</taxon>
        <taxon>fabids</taxon>
        <taxon>Fagales</taxon>
        <taxon>Fagaceae</taxon>
        <taxon>Castanea</taxon>
    </lineage>
</organism>
<comment type="caution">
    <text evidence="1">The sequence shown here is derived from an EMBL/GenBank/DDBJ whole genome shotgun (WGS) entry which is preliminary data.</text>
</comment>
<dbReference type="EMBL" id="JRKL02009689">
    <property type="protein sequence ID" value="KAF3946230.1"/>
    <property type="molecule type" value="Genomic_DNA"/>
</dbReference>
<dbReference type="PANTHER" id="PTHR12029">
    <property type="entry name" value="RNA METHYLTRANSFERASE"/>
    <property type="match status" value="1"/>
</dbReference>
<dbReference type="OrthoDB" id="241340at2759"/>
<gene>
    <name evidence="1" type="ORF">CMV_027481</name>
</gene>
<name>A0A8J4Q6H7_9ROSI</name>
<dbReference type="Proteomes" id="UP000737018">
    <property type="component" value="Unassembled WGS sequence"/>
</dbReference>
<dbReference type="GO" id="GO:0030488">
    <property type="term" value="P:tRNA methylation"/>
    <property type="evidence" value="ECO:0007669"/>
    <property type="project" value="TreeGrafter"/>
</dbReference>
<dbReference type="AlphaFoldDB" id="A0A8J4Q6H7"/>